<protein>
    <recommendedName>
        <fullName evidence="3">HTH cro/C1-type domain-containing protein</fullName>
    </recommendedName>
</protein>
<dbReference type="RefSeq" id="WP_163855728.1">
    <property type="nucleotide sequence ID" value="NZ_JBHDLN010000003.1"/>
</dbReference>
<evidence type="ECO:0000313" key="2">
    <source>
        <dbReference type="Proteomes" id="UP001575622"/>
    </source>
</evidence>
<evidence type="ECO:0000313" key="1">
    <source>
        <dbReference type="EMBL" id="MFB0841843.1"/>
    </source>
</evidence>
<dbReference type="EMBL" id="JBHDLN010000003">
    <property type="protein sequence ID" value="MFB0841843.1"/>
    <property type="molecule type" value="Genomic_DNA"/>
</dbReference>
<dbReference type="Gene3D" id="1.10.260.40">
    <property type="entry name" value="lambda repressor-like DNA-binding domains"/>
    <property type="match status" value="1"/>
</dbReference>
<keyword evidence="2" id="KW-1185">Reference proteome</keyword>
<dbReference type="InterPro" id="IPR010982">
    <property type="entry name" value="Lambda_DNA-bd_dom_sf"/>
</dbReference>
<name>A0ABV4UY92_9BACL</name>
<gene>
    <name evidence="1" type="ORF">ACEU3E_06660</name>
</gene>
<accession>A0ABV4UY92</accession>
<evidence type="ECO:0008006" key="3">
    <source>
        <dbReference type="Google" id="ProtNLM"/>
    </source>
</evidence>
<reference evidence="1 2" key="1">
    <citation type="submission" date="2024-09" db="EMBL/GenBank/DDBJ databases">
        <authorList>
            <person name="Makale K.P.P."/>
            <person name="Makhzoum A."/>
            <person name="Rantong G."/>
            <person name="Rahube T.O."/>
        </authorList>
    </citation>
    <scope>NUCLEOTIDE SEQUENCE [LARGE SCALE GENOMIC DNA]</scope>
    <source>
        <strain evidence="1 2">KM_D13</strain>
    </source>
</reference>
<proteinExistence type="predicted"/>
<organism evidence="1 2">
    <name type="scientific">Paenibacillus oleatilyticus</name>
    <dbReference type="NCBI Taxonomy" id="2594886"/>
    <lineage>
        <taxon>Bacteria</taxon>
        <taxon>Bacillati</taxon>
        <taxon>Bacillota</taxon>
        <taxon>Bacilli</taxon>
        <taxon>Bacillales</taxon>
        <taxon>Paenibacillaceae</taxon>
        <taxon>Paenibacillus</taxon>
    </lineage>
</organism>
<sequence length="98" mass="10970">MKYANVLSDAIVKSGWTYQQIIEKCKARGGKFSRSYLSKICTGTLPPPSDQINKVLADVLSSVASIKYEDLAIAKYKEIIPREIIELLHQENEKRGAV</sequence>
<comment type="caution">
    <text evidence="1">The sequence shown here is derived from an EMBL/GenBank/DDBJ whole genome shotgun (WGS) entry which is preliminary data.</text>
</comment>
<dbReference type="Proteomes" id="UP001575622">
    <property type="component" value="Unassembled WGS sequence"/>
</dbReference>